<reference evidence="5 6" key="1">
    <citation type="journal article" date="2011" name="Proc. Natl. Acad. Sci. U.S.A.">
        <title>Evolutionary erosion of yeast sex chromosomes by mating-type switching accidents.</title>
        <authorList>
            <person name="Gordon J.L."/>
            <person name="Armisen D."/>
            <person name="Proux-Wera E."/>
            <person name="Oheigeartaigh S.S."/>
            <person name="Byrne K.P."/>
            <person name="Wolfe K.H."/>
        </authorList>
    </citation>
    <scope>NUCLEOTIDE SEQUENCE [LARGE SCALE GENOMIC DNA]</scope>
    <source>
        <strain evidence="6">ATCC MYA-139 / BCRC 22969 / CBS 8797 / CCRC 22969 / KCTC 17520 / NBRC 10181 / NCYC 3082</strain>
    </source>
</reference>
<keyword evidence="6" id="KW-1185">Reference proteome</keyword>
<dbReference type="HOGENOM" id="CLU_276472_0_0_1"/>
<dbReference type="Pfam" id="PF10567">
    <property type="entry name" value="Nab6_mRNP_bdg"/>
    <property type="match status" value="1"/>
</dbReference>
<dbReference type="GO" id="GO:0010494">
    <property type="term" value="C:cytoplasmic stress granule"/>
    <property type="evidence" value="ECO:0007669"/>
    <property type="project" value="EnsemblFungi"/>
</dbReference>
<dbReference type="Proteomes" id="UP000006310">
    <property type="component" value="Chromosome 7"/>
</dbReference>
<feature type="domain" description="mRNA-binding" evidence="4">
    <location>
        <begin position="162"/>
        <end position="481"/>
    </location>
</feature>
<dbReference type="SUPFAM" id="SSF54928">
    <property type="entry name" value="RNA-binding domain, RBD"/>
    <property type="match status" value="1"/>
</dbReference>
<proteinExistence type="predicted"/>
<dbReference type="OrthoDB" id="6407164at2759"/>
<evidence type="ECO:0000259" key="3">
    <source>
        <dbReference type="Pfam" id="PF10378"/>
    </source>
</evidence>
<dbReference type="GO" id="GO:0003730">
    <property type="term" value="F:mRNA 3'-UTR binding"/>
    <property type="evidence" value="ECO:0007669"/>
    <property type="project" value="EnsemblFungi"/>
</dbReference>
<dbReference type="PANTHER" id="PTHR14089:SF10">
    <property type="entry name" value="RNA-BINDING PROTEIN NAB6"/>
    <property type="match status" value="1"/>
</dbReference>
<organism evidence="5 6">
    <name type="scientific">Huiozyma naganishii (strain ATCC MYA-139 / BCRC 22969 / CBS 8797 / KCTC 17520 / NBRC 10181 / NCYC 3082 / Yp74L-3)</name>
    <name type="common">Yeast</name>
    <name type="synonym">Kazachstania naganishii</name>
    <dbReference type="NCBI Taxonomy" id="1071383"/>
    <lineage>
        <taxon>Eukaryota</taxon>
        <taxon>Fungi</taxon>
        <taxon>Dikarya</taxon>
        <taxon>Ascomycota</taxon>
        <taxon>Saccharomycotina</taxon>
        <taxon>Saccharomycetes</taxon>
        <taxon>Saccharomycetales</taxon>
        <taxon>Saccharomycetaceae</taxon>
        <taxon>Huiozyma</taxon>
    </lineage>
</organism>
<dbReference type="InterPro" id="IPR012677">
    <property type="entry name" value="Nucleotide-bd_a/b_plait_sf"/>
</dbReference>
<dbReference type="InterPro" id="IPR018835">
    <property type="entry name" value="RNA-binding_domain_put"/>
</dbReference>
<dbReference type="Gene3D" id="3.30.70.330">
    <property type="match status" value="2"/>
</dbReference>
<feature type="compositionally biased region" description="Polar residues" evidence="2">
    <location>
        <begin position="1"/>
        <end position="26"/>
    </location>
</feature>
<evidence type="ECO:0000313" key="5">
    <source>
        <dbReference type="EMBL" id="CCK71402.1"/>
    </source>
</evidence>
<feature type="region of interest" description="Disordered" evidence="2">
    <location>
        <begin position="392"/>
        <end position="425"/>
    </location>
</feature>
<dbReference type="GO" id="GO:0070935">
    <property type="term" value="P:3'-UTR-mediated mRNA stabilization"/>
    <property type="evidence" value="ECO:0007669"/>
    <property type="project" value="EnsemblFungi"/>
</dbReference>
<dbReference type="KEGG" id="kng:KNAG_0G03440"/>
<dbReference type="FunFam" id="3.30.70.330:FF:000400">
    <property type="entry name" value="Negative regulator of differentiation 1"/>
    <property type="match status" value="1"/>
</dbReference>
<dbReference type="GO" id="GO:1990394">
    <property type="term" value="P:cellular response to cell wall damage"/>
    <property type="evidence" value="ECO:0007669"/>
    <property type="project" value="EnsemblFungi"/>
</dbReference>
<sequence>MDFQLKRNNAQHGYNQNHPGFTQDSVNNRDAENSGPRPTYPQVMYQFNQNTHGYPQGTVSKQAPLSQQSHPFPQNFAQNFPPNSPMTNGMPTPFDTAYGATLLPSHLLMGSPFVSTPNLPQTNYTAQRKGSHTGMANGTGSMNYYRTDPQIINGLFQIPFEISYKILPKGDDLYRTRSLLLGNIDDMVDLHTFVSKFVQNNSVESVYITKEGQQPEKYGFLLSFLSVQICLNFYNNVLQRLKEFKEQLKASSLELSFVSMRQRPTKVEGKIYRRFAADDGDGMANLHFDMAAQTGATRSIAIEFVDKDVILTRDELLNKKLKFLSEGNNRYILEHIAVFKTQHGTKVFGKNYAIITFLSIPMAMEIMDYLKLNIKQLHLTKFFYVQVTHPPQQSPAASQKKPHANDTESNRDTSPPNSKKDQEFFPNNSMLSLVSSESSTSLADDVDGLVNKLKSIELQESTLKLRVEDYPEPLFEQFSEHSNGIVQSLPVPQTRPIGGPQSSISTPRAFGAFPNDIGSPPASFLPLDLNHSNSVPNLPPGFIPATPSGPMSPQQQQLFLNSQRQQRDHAGGKFAHPITDSLESQMKTSTQVATAMGSDFNNRTIYIGNINPRSRAEDICNVVRGGILQNIKFIEAKHICFITFIEASAAVQFYANAFIDPIVLHGNTLKLGWGTYTGPLPKPIALAVTIGASRNVYISLPEIAFKDKYIKDPKFKIYHESFKLPAKEVLRKDFLHYGSIEQINMLNDSHCCWVNFMNISSAIRLVEDASTKQDHFNQLFDHRYEGLVINYGKDRCGNINRNLVAGKTSKYHKKVKKHTRDVRLSQLEEKRRNQDAERREMVNGTIPEENPFDAFAINTGSAEKKDELSLDSLGISIMEVESASPISPVMGDLEDHTNGSYTDAGIAPLNYTNNSGSSSDIELIINPPNDPNRSVGVLEGDPSTLSPPSDKRKLVALHEVSSPPPPLAPDTISRQYAEASYHNELVTGNDHPDTGYGKAENGRHRQQLPRNARTIPGSDVMAQYLAQLQHSTFMYAANVLGASNEGTEQYDDQ</sequence>
<evidence type="ECO:0000256" key="1">
    <source>
        <dbReference type="ARBA" id="ARBA00022884"/>
    </source>
</evidence>
<evidence type="ECO:0000259" key="4">
    <source>
        <dbReference type="Pfam" id="PF10567"/>
    </source>
</evidence>
<evidence type="ECO:0000313" key="6">
    <source>
        <dbReference type="Proteomes" id="UP000006310"/>
    </source>
</evidence>
<dbReference type="EMBL" id="HE978320">
    <property type="protein sequence ID" value="CCK71402.1"/>
    <property type="molecule type" value="Genomic_DNA"/>
</dbReference>
<dbReference type="Pfam" id="PF10378">
    <property type="entry name" value="RRM"/>
    <property type="match status" value="1"/>
</dbReference>
<keyword evidence="1" id="KW-0694">RNA-binding</keyword>
<evidence type="ECO:0000256" key="2">
    <source>
        <dbReference type="SAM" id="MobiDB-lite"/>
    </source>
</evidence>
<dbReference type="InterPro" id="IPR018885">
    <property type="entry name" value="mRNA-bd_dom"/>
</dbReference>
<dbReference type="PANTHER" id="PTHR14089">
    <property type="entry name" value="PRE-MRNA-SPLICING FACTOR RBM22"/>
    <property type="match status" value="1"/>
</dbReference>
<dbReference type="GeneID" id="34527125"/>
<evidence type="ECO:0008006" key="7">
    <source>
        <dbReference type="Google" id="ProtNLM"/>
    </source>
</evidence>
<dbReference type="eggNOG" id="KOG0118">
    <property type="taxonomic scope" value="Eukaryota"/>
</dbReference>
<protein>
    <recommendedName>
        <fullName evidence="7">RRM domain-containing protein</fullName>
    </recommendedName>
</protein>
<gene>
    <name evidence="5" type="primary">KNAG0G03440</name>
    <name evidence="5" type="ordered locus">KNAG_0G03440</name>
</gene>
<feature type="region of interest" description="Disordered" evidence="2">
    <location>
        <begin position="920"/>
        <end position="950"/>
    </location>
</feature>
<dbReference type="AlphaFoldDB" id="J7S1C8"/>
<feature type="region of interest" description="Disordered" evidence="2">
    <location>
        <begin position="1"/>
        <end position="40"/>
    </location>
</feature>
<feature type="region of interest" description="Disordered" evidence="2">
    <location>
        <begin position="985"/>
        <end position="1006"/>
    </location>
</feature>
<dbReference type="InterPro" id="IPR035979">
    <property type="entry name" value="RBD_domain_sf"/>
</dbReference>
<accession>J7S1C8</accession>
<name>J7S1C8_HUIN7</name>
<dbReference type="OMA" id="SDVMAQY"/>
<reference evidence="6" key="2">
    <citation type="submission" date="2012-08" db="EMBL/GenBank/DDBJ databases">
        <title>Genome sequence of Kazachstania naganishii.</title>
        <authorList>
            <person name="Gordon J.L."/>
            <person name="Armisen D."/>
            <person name="Proux-Wera E."/>
            <person name="OhEigeartaigh S.S."/>
            <person name="Byrne K.P."/>
            <person name="Wolfe K.H."/>
        </authorList>
    </citation>
    <scope>NUCLEOTIDE SEQUENCE [LARGE SCALE GENOMIC DNA]</scope>
    <source>
        <strain evidence="6">ATCC MYA-139 / BCRC 22969 / CBS 8797 / CCRC 22969 / KCTC 17520 / NBRC 10181 / NCYC 3082</strain>
    </source>
</reference>
<dbReference type="STRING" id="1071383.J7S1C8"/>
<feature type="domain" description="RNA-binding" evidence="3">
    <location>
        <begin position="91"/>
        <end position="131"/>
    </location>
</feature>
<dbReference type="RefSeq" id="XP_022465647.1">
    <property type="nucleotide sequence ID" value="XM_022609231.1"/>
</dbReference>
<dbReference type="InterPro" id="IPR039171">
    <property type="entry name" value="Cwc2/Slt11"/>
</dbReference>